<keyword evidence="7" id="KW-1185">Reference proteome</keyword>
<gene>
    <name evidence="6" type="ORF">PR048_024694</name>
</gene>
<proteinExistence type="predicted"/>
<dbReference type="SMART" id="SM00249">
    <property type="entry name" value="PHD"/>
    <property type="match status" value="1"/>
</dbReference>
<comment type="caution">
    <text evidence="6">The sequence shown here is derived from an EMBL/GenBank/DDBJ whole genome shotgun (WGS) entry which is preliminary data.</text>
</comment>
<feature type="region of interest" description="Disordered" evidence="4">
    <location>
        <begin position="1"/>
        <end position="49"/>
    </location>
</feature>
<keyword evidence="3" id="KW-0862">Zinc</keyword>
<evidence type="ECO:0000256" key="2">
    <source>
        <dbReference type="ARBA" id="ARBA00022771"/>
    </source>
</evidence>
<dbReference type="InterPro" id="IPR013083">
    <property type="entry name" value="Znf_RING/FYVE/PHD"/>
</dbReference>
<name>A0ABQ9GPA2_9NEOP</name>
<evidence type="ECO:0000313" key="7">
    <source>
        <dbReference type="Proteomes" id="UP001159363"/>
    </source>
</evidence>
<dbReference type="EMBL" id="JARBHB010000010">
    <property type="protein sequence ID" value="KAJ8873858.1"/>
    <property type="molecule type" value="Genomic_DNA"/>
</dbReference>
<protein>
    <recommendedName>
        <fullName evidence="5">Zinc finger PHD-type domain-containing protein</fullName>
    </recommendedName>
</protein>
<evidence type="ECO:0000256" key="1">
    <source>
        <dbReference type="ARBA" id="ARBA00022723"/>
    </source>
</evidence>
<feature type="compositionally biased region" description="Polar residues" evidence="4">
    <location>
        <begin position="17"/>
        <end position="26"/>
    </location>
</feature>
<feature type="domain" description="Zinc finger PHD-type" evidence="5">
    <location>
        <begin position="71"/>
        <end position="119"/>
    </location>
</feature>
<evidence type="ECO:0000259" key="5">
    <source>
        <dbReference type="SMART" id="SM00249"/>
    </source>
</evidence>
<evidence type="ECO:0000313" key="6">
    <source>
        <dbReference type="EMBL" id="KAJ8873858.1"/>
    </source>
</evidence>
<keyword evidence="2" id="KW-0863">Zinc-finger</keyword>
<evidence type="ECO:0000256" key="4">
    <source>
        <dbReference type="SAM" id="MobiDB-lite"/>
    </source>
</evidence>
<dbReference type="InterPro" id="IPR001965">
    <property type="entry name" value="Znf_PHD"/>
</dbReference>
<accession>A0ABQ9GPA2</accession>
<reference evidence="6 7" key="1">
    <citation type="submission" date="2023-02" db="EMBL/GenBank/DDBJ databases">
        <title>LHISI_Scaffold_Assembly.</title>
        <authorList>
            <person name="Stuart O.P."/>
            <person name="Cleave R."/>
            <person name="Magrath M.J.L."/>
            <person name="Mikheyev A.S."/>
        </authorList>
    </citation>
    <scope>NUCLEOTIDE SEQUENCE [LARGE SCALE GENOMIC DNA]</scope>
    <source>
        <strain evidence="6">Daus_M_001</strain>
        <tissue evidence="6">Leg muscle</tissue>
    </source>
</reference>
<sequence>MSSPTETDLGLPDKNNRNASPNTSSKSSKRKIKYESTSQGSSTKRKKKEDIGKFVPTVTLRVSDDDNDDVICNYCAEKFSASKSAEGWVQCLKCLSWSHEECTGVDTDDRGPFECDFCQFGI</sequence>
<evidence type="ECO:0000256" key="3">
    <source>
        <dbReference type="ARBA" id="ARBA00022833"/>
    </source>
</evidence>
<organism evidence="6 7">
    <name type="scientific">Dryococelus australis</name>
    <dbReference type="NCBI Taxonomy" id="614101"/>
    <lineage>
        <taxon>Eukaryota</taxon>
        <taxon>Metazoa</taxon>
        <taxon>Ecdysozoa</taxon>
        <taxon>Arthropoda</taxon>
        <taxon>Hexapoda</taxon>
        <taxon>Insecta</taxon>
        <taxon>Pterygota</taxon>
        <taxon>Neoptera</taxon>
        <taxon>Polyneoptera</taxon>
        <taxon>Phasmatodea</taxon>
        <taxon>Verophasmatodea</taxon>
        <taxon>Anareolatae</taxon>
        <taxon>Phasmatidae</taxon>
        <taxon>Eurycanthinae</taxon>
        <taxon>Dryococelus</taxon>
    </lineage>
</organism>
<dbReference type="InterPro" id="IPR011011">
    <property type="entry name" value="Znf_FYVE_PHD"/>
</dbReference>
<dbReference type="SUPFAM" id="SSF57903">
    <property type="entry name" value="FYVE/PHD zinc finger"/>
    <property type="match status" value="1"/>
</dbReference>
<dbReference type="Proteomes" id="UP001159363">
    <property type="component" value="Chromosome 9"/>
</dbReference>
<dbReference type="Gene3D" id="3.30.40.10">
    <property type="entry name" value="Zinc/RING finger domain, C3HC4 (zinc finger)"/>
    <property type="match status" value="1"/>
</dbReference>
<keyword evidence="1" id="KW-0479">Metal-binding</keyword>